<keyword evidence="1" id="KW-0862">Zinc</keyword>
<feature type="compositionally biased region" description="Low complexity" evidence="2">
    <location>
        <begin position="494"/>
        <end position="507"/>
    </location>
</feature>
<dbReference type="EMBL" id="PQXO01000095">
    <property type="protein sequence ID" value="TGO89760.1"/>
    <property type="molecule type" value="Genomic_DNA"/>
</dbReference>
<dbReference type="InterPro" id="IPR001841">
    <property type="entry name" value="Znf_RING"/>
</dbReference>
<dbReference type="AlphaFoldDB" id="A0A4Z1KZ80"/>
<feature type="compositionally biased region" description="Polar residues" evidence="2">
    <location>
        <begin position="615"/>
        <end position="636"/>
    </location>
</feature>
<dbReference type="OrthoDB" id="8062037at2759"/>
<reference evidence="4 5" key="1">
    <citation type="submission" date="2017-12" db="EMBL/GenBank/DDBJ databases">
        <title>Comparative genomics of Botrytis spp.</title>
        <authorList>
            <person name="Valero-Jimenez C.A."/>
            <person name="Tapia P."/>
            <person name="Veloso J."/>
            <person name="Silva-Moreno E."/>
            <person name="Staats M."/>
            <person name="Valdes J.H."/>
            <person name="Van Kan J.A.L."/>
        </authorList>
    </citation>
    <scope>NUCLEOTIDE SEQUENCE [LARGE SCALE GENOMIC DNA]</scope>
    <source>
        <strain evidence="4 5">MUCL3349</strain>
    </source>
</reference>
<feature type="compositionally biased region" description="Polar residues" evidence="2">
    <location>
        <begin position="351"/>
        <end position="365"/>
    </location>
</feature>
<sequence length="801" mass="89100">MTKFSNFFRDVGGSITGAFYHKGAKHSGKTSQIPRPDTPPNYEDLFGQPTQLPEGLDEAAEHEAFLMRMARDPSILEHSSESEEDFPQDTLLDRMAHNPSTRERRVRPNNITSHIPIVSRLFSMSPQVTIPVSRVEVEPRQTTPSPFDHSDNLVIPERPKIDHSDNLVVPEPEVDPAEPFLHLVEEAIAASSPQAREVTPEQEAIRQDDTIAANSGHQSRGHTHRSSQGRCMSSHDTEDAQLPPRVVSSPEPRASVSRIPIAARSSSLQDRSTVSAQPSSRPESSDPRRARGQSAGRGHGEPSQGQPRAVSAPQPGAQSSSPVAVRQNSTQPRGVHNHRDIIQRHARVSAHHTSLVGSTDNTAQQLPMLRQRPYPVVAQDESDELTGEPNPVEIQDFLARDRSASQTSHSNSQRALSSGDLTALRSQHASHRDTASGTQVAHQRSARSNDVARRTEAGNSRSNRRQDAHDQVAERSSNNHHLENSDLNGSNARSGNEAASSDSSGSSIVGMDAHTRETTPKISRPSSSETTRPTPEQCDPVHPGITSPLLIAELHHGRANGASRPPVIGPYLAERLDAARAARGLPRSPRMWDIPTPNDEINNPVHPADFRGSGYQPTNRDPVSNSERPPTRSNSAVHGGHRQRRAGHQGTIDSMHSRELALDRELQEIREQERQRAIREVEERRRENRERRNRERERRAREKRDREQKERDDLKKKRSDAVDGILQPIHIDRCFCLEKFGDGGSPHERVKLAHCTHIFGRSCIKEWLMMSDTCPQCVAAHSTLSDLSRQAQELILRHEEW</sequence>
<dbReference type="Gene3D" id="3.30.40.10">
    <property type="entry name" value="Zinc/RING finger domain, C3HC4 (zinc finger)"/>
    <property type="match status" value="1"/>
</dbReference>
<gene>
    <name evidence="4" type="ORF">BPOR_0095g00210</name>
</gene>
<evidence type="ECO:0000256" key="1">
    <source>
        <dbReference type="PROSITE-ProRule" id="PRU00175"/>
    </source>
</evidence>
<feature type="region of interest" description="Disordered" evidence="2">
    <location>
        <begin position="20"/>
        <end position="43"/>
    </location>
</feature>
<dbReference type="STRING" id="87229.A0A4Z1KZ80"/>
<dbReference type="SUPFAM" id="SSF57850">
    <property type="entry name" value="RING/U-box"/>
    <property type="match status" value="1"/>
</dbReference>
<keyword evidence="1" id="KW-0479">Metal-binding</keyword>
<keyword evidence="5" id="KW-1185">Reference proteome</keyword>
<feature type="compositionally biased region" description="Polar residues" evidence="2">
    <location>
        <begin position="435"/>
        <end position="448"/>
    </location>
</feature>
<feature type="compositionally biased region" description="Low complexity" evidence="2">
    <location>
        <begin position="523"/>
        <end position="536"/>
    </location>
</feature>
<feature type="compositionally biased region" description="Polar residues" evidence="2">
    <location>
        <begin position="404"/>
        <end position="427"/>
    </location>
</feature>
<dbReference type="InterPro" id="IPR013083">
    <property type="entry name" value="Znf_RING/FYVE/PHD"/>
</dbReference>
<proteinExistence type="predicted"/>
<evidence type="ECO:0000313" key="4">
    <source>
        <dbReference type="EMBL" id="TGO89760.1"/>
    </source>
</evidence>
<feature type="region of interest" description="Disordered" evidence="2">
    <location>
        <begin position="348"/>
        <end position="545"/>
    </location>
</feature>
<dbReference type="PROSITE" id="PS50089">
    <property type="entry name" value="ZF_RING_2"/>
    <property type="match status" value="1"/>
</dbReference>
<feature type="compositionally biased region" description="Polar residues" evidence="2">
    <location>
        <begin position="264"/>
        <end position="277"/>
    </location>
</feature>
<evidence type="ECO:0000259" key="3">
    <source>
        <dbReference type="PROSITE" id="PS50089"/>
    </source>
</evidence>
<dbReference type="GO" id="GO:0008270">
    <property type="term" value="F:zinc ion binding"/>
    <property type="evidence" value="ECO:0007669"/>
    <property type="project" value="UniProtKB-KW"/>
</dbReference>
<comment type="caution">
    <text evidence="4">The sequence shown here is derived from an EMBL/GenBank/DDBJ whole genome shotgun (WGS) entry which is preliminary data.</text>
</comment>
<dbReference type="Proteomes" id="UP000297280">
    <property type="component" value="Unassembled WGS sequence"/>
</dbReference>
<accession>A0A4Z1KZ80</accession>
<feature type="region of interest" description="Disordered" evidence="2">
    <location>
        <begin position="210"/>
        <end position="336"/>
    </location>
</feature>
<feature type="compositionally biased region" description="Low complexity" evidence="2">
    <location>
        <begin position="309"/>
        <end position="324"/>
    </location>
</feature>
<keyword evidence="1" id="KW-0863">Zinc-finger</keyword>
<name>A0A4Z1KZ80_9HELO</name>
<evidence type="ECO:0000313" key="5">
    <source>
        <dbReference type="Proteomes" id="UP000297280"/>
    </source>
</evidence>
<feature type="region of interest" description="Disordered" evidence="2">
    <location>
        <begin position="588"/>
        <end position="654"/>
    </location>
</feature>
<feature type="compositionally biased region" description="Basic and acidic residues" evidence="2">
    <location>
        <begin position="464"/>
        <end position="473"/>
    </location>
</feature>
<evidence type="ECO:0000256" key="2">
    <source>
        <dbReference type="SAM" id="MobiDB-lite"/>
    </source>
</evidence>
<feature type="domain" description="RING-type" evidence="3">
    <location>
        <begin position="736"/>
        <end position="777"/>
    </location>
</feature>
<feature type="region of interest" description="Disordered" evidence="2">
    <location>
        <begin position="683"/>
        <end position="719"/>
    </location>
</feature>
<dbReference type="Pfam" id="PF13639">
    <property type="entry name" value="zf-RING_2"/>
    <property type="match status" value="1"/>
</dbReference>
<organism evidence="4 5">
    <name type="scientific">Botrytis porri</name>
    <dbReference type="NCBI Taxonomy" id="87229"/>
    <lineage>
        <taxon>Eukaryota</taxon>
        <taxon>Fungi</taxon>
        <taxon>Dikarya</taxon>
        <taxon>Ascomycota</taxon>
        <taxon>Pezizomycotina</taxon>
        <taxon>Leotiomycetes</taxon>
        <taxon>Helotiales</taxon>
        <taxon>Sclerotiniaceae</taxon>
        <taxon>Botrytis</taxon>
    </lineage>
</organism>
<protein>
    <recommendedName>
        <fullName evidence="3">RING-type domain-containing protein</fullName>
    </recommendedName>
</protein>